<evidence type="ECO:0000313" key="14">
    <source>
        <dbReference type="EMBL" id="KAK4749591.1"/>
    </source>
</evidence>
<keyword evidence="6" id="KW-0238">DNA-binding</keyword>
<dbReference type="InterPro" id="IPR000679">
    <property type="entry name" value="Znf_GATA"/>
</dbReference>
<dbReference type="PROSITE" id="PS00344">
    <property type="entry name" value="GATA_ZN_FINGER_1"/>
    <property type="match status" value="1"/>
</dbReference>
<keyword evidence="12" id="KW-0812">Transmembrane</keyword>
<keyword evidence="4" id="KW-0862">Zinc</keyword>
<evidence type="ECO:0000256" key="6">
    <source>
        <dbReference type="ARBA" id="ARBA00023125"/>
    </source>
</evidence>
<dbReference type="Pfam" id="PF00320">
    <property type="entry name" value="GATA"/>
    <property type="match status" value="1"/>
</dbReference>
<comment type="subcellular location">
    <subcellularLocation>
        <location evidence="1">Nucleus</location>
    </subcellularLocation>
</comment>
<dbReference type="AlphaFoldDB" id="A0AAN7GMQ1"/>
<evidence type="ECO:0000256" key="2">
    <source>
        <dbReference type="ARBA" id="ARBA00022723"/>
    </source>
</evidence>
<keyword evidence="12" id="KW-0472">Membrane</keyword>
<feature type="region of interest" description="Disordered" evidence="11">
    <location>
        <begin position="194"/>
        <end position="240"/>
    </location>
</feature>
<dbReference type="Proteomes" id="UP001345219">
    <property type="component" value="Chromosome 21"/>
</dbReference>
<dbReference type="EMBL" id="JAXIOK010000018">
    <property type="protein sequence ID" value="KAK4749591.1"/>
    <property type="molecule type" value="Genomic_DNA"/>
</dbReference>
<evidence type="ECO:0000313" key="15">
    <source>
        <dbReference type="Proteomes" id="UP001345219"/>
    </source>
</evidence>
<evidence type="ECO:0000256" key="7">
    <source>
        <dbReference type="ARBA" id="ARBA00023163"/>
    </source>
</evidence>
<dbReference type="SUPFAM" id="SSF57716">
    <property type="entry name" value="Glucocorticoid receptor-like (DNA-binding domain)"/>
    <property type="match status" value="1"/>
</dbReference>
<gene>
    <name evidence="14" type="ORF">SAY87_027040</name>
</gene>
<dbReference type="SMART" id="SM00401">
    <property type="entry name" value="ZnF_GATA"/>
    <property type="match status" value="1"/>
</dbReference>
<dbReference type="PANTHER" id="PTHR47255">
    <property type="entry name" value="GATA TRANSCRIPTION FACTOR 22-RELATED"/>
    <property type="match status" value="1"/>
</dbReference>
<dbReference type="GO" id="GO:0005634">
    <property type="term" value="C:nucleus"/>
    <property type="evidence" value="ECO:0007669"/>
    <property type="project" value="UniProtKB-SubCell"/>
</dbReference>
<evidence type="ECO:0000259" key="13">
    <source>
        <dbReference type="PROSITE" id="PS50114"/>
    </source>
</evidence>
<organism evidence="14 15">
    <name type="scientific">Trapa incisa</name>
    <dbReference type="NCBI Taxonomy" id="236973"/>
    <lineage>
        <taxon>Eukaryota</taxon>
        <taxon>Viridiplantae</taxon>
        <taxon>Streptophyta</taxon>
        <taxon>Embryophyta</taxon>
        <taxon>Tracheophyta</taxon>
        <taxon>Spermatophyta</taxon>
        <taxon>Magnoliopsida</taxon>
        <taxon>eudicotyledons</taxon>
        <taxon>Gunneridae</taxon>
        <taxon>Pentapetalae</taxon>
        <taxon>rosids</taxon>
        <taxon>malvids</taxon>
        <taxon>Myrtales</taxon>
        <taxon>Lythraceae</taxon>
        <taxon>Trapa</taxon>
    </lineage>
</organism>
<feature type="region of interest" description="Disordered" evidence="11">
    <location>
        <begin position="314"/>
        <end position="344"/>
    </location>
</feature>
<evidence type="ECO:0000256" key="9">
    <source>
        <dbReference type="ARBA" id="ARBA00024019"/>
    </source>
</evidence>
<protein>
    <recommendedName>
        <fullName evidence="13">GATA-type domain-containing protein</fullName>
    </recommendedName>
</protein>
<keyword evidence="12" id="KW-1133">Transmembrane helix</keyword>
<evidence type="ECO:0000256" key="8">
    <source>
        <dbReference type="ARBA" id="ARBA00023242"/>
    </source>
</evidence>
<proteinExistence type="inferred from homology"/>
<feature type="compositionally biased region" description="Low complexity" evidence="11">
    <location>
        <begin position="218"/>
        <end position="240"/>
    </location>
</feature>
<name>A0AAN7GMQ1_9MYRT</name>
<keyword evidence="2" id="KW-0479">Metal-binding</keyword>
<feature type="transmembrane region" description="Helical" evidence="12">
    <location>
        <begin position="35"/>
        <end position="55"/>
    </location>
</feature>
<keyword evidence="8" id="KW-0539">Nucleus</keyword>
<keyword evidence="3 10" id="KW-0863">Zinc-finger</keyword>
<dbReference type="PANTHER" id="PTHR47255:SF4">
    <property type="entry name" value="GATA ZINC FINGER DOMAIN-CONTAINING PROTEIN 12"/>
    <property type="match status" value="1"/>
</dbReference>
<dbReference type="GO" id="GO:0000976">
    <property type="term" value="F:transcription cis-regulatory region binding"/>
    <property type="evidence" value="ECO:0007669"/>
    <property type="project" value="UniProtKB-ARBA"/>
</dbReference>
<evidence type="ECO:0000256" key="4">
    <source>
        <dbReference type="ARBA" id="ARBA00022833"/>
    </source>
</evidence>
<dbReference type="InterPro" id="IPR052138">
    <property type="entry name" value="GATA_ZnFinger_Domain"/>
</dbReference>
<accession>A0AAN7GMQ1</accession>
<evidence type="ECO:0000256" key="3">
    <source>
        <dbReference type="ARBA" id="ARBA00022771"/>
    </source>
</evidence>
<keyword evidence="5" id="KW-0805">Transcription regulation</keyword>
<evidence type="ECO:0000256" key="12">
    <source>
        <dbReference type="SAM" id="Phobius"/>
    </source>
</evidence>
<reference evidence="14 15" key="1">
    <citation type="journal article" date="2023" name="Hortic Res">
        <title>Pangenome of water caltrop reveals structural variations and asymmetric subgenome divergence after allopolyploidization.</title>
        <authorList>
            <person name="Zhang X."/>
            <person name="Chen Y."/>
            <person name="Wang L."/>
            <person name="Yuan Y."/>
            <person name="Fang M."/>
            <person name="Shi L."/>
            <person name="Lu R."/>
            <person name="Comes H.P."/>
            <person name="Ma Y."/>
            <person name="Chen Y."/>
            <person name="Huang G."/>
            <person name="Zhou Y."/>
            <person name="Zheng Z."/>
            <person name="Qiu Y."/>
        </authorList>
    </citation>
    <scope>NUCLEOTIDE SEQUENCE [LARGE SCALE GENOMIC DNA]</scope>
    <source>
        <tissue evidence="14">Roots</tissue>
    </source>
</reference>
<dbReference type="InterPro" id="IPR013088">
    <property type="entry name" value="Znf_NHR/GATA"/>
</dbReference>
<dbReference type="GO" id="GO:0006355">
    <property type="term" value="P:regulation of DNA-templated transcription"/>
    <property type="evidence" value="ECO:0007669"/>
    <property type="project" value="InterPro"/>
</dbReference>
<keyword evidence="7" id="KW-0804">Transcription</keyword>
<sequence length="390" mass="42934">MASVFLQAHVSVAVPLLFPSIYDSTQPYKLDPNFLASVYLSAFSLFWLLLHLLLIGDSKVTSPDLFMTPAYHTSIPPSAFVEEINTAQYTPDLSSASSSSSTLVGTFINTADQSLDGYHRRELRRPRLQYQDDKVIPPQGLRDQTDAEIHGFDMFQSKEETADDQERRDDQGSLKWLPSKIRILRRMMRSNVPHEGNDVAAGNYSAQESDNQKIKRFSSSSSADQSDHSSSSKGSSSCRSSTDHITVIRVCSDCNTTKTPLWRSGPRGPKSLCNACGIRQRKARRAMAAEAAAAAANGETILLPADAASSIKKKVKSKAKSKRSKNGACNIHPPAPISSPTTQNNDLRYEDFSSRILSSKLYSAYQRVLPQDEREAEILLMALSCGLVHG</sequence>
<keyword evidence="15" id="KW-1185">Reference proteome</keyword>
<evidence type="ECO:0000256" key="11">
    <source>
        <dbReference type="SAM" id="MobiDB-lite"/>
    </source>
</evidence>
<feature type="domain" description="GATA-type" evidence="13">
    <location>
        <begin position="249"/>
        <end position="281"/>
    </location>
</feature>
<comment type="caution">
    <text evidence="14">The sequence shown here is derived from an EMBL/GenBank/DDBJ whole genome shotgun (WGS) entry which is preliminary data.</text>
</comment>
<evidence type="ECO:0000256" key="1">
    <source>
        <dbReference type="ARBA" id="ARBA00004123"/>
    </source>
</evidence>
<feature type="compositionally biased region" description="Basic residues" evidence="11">
    <location>
        <begin position="314"/>
        <end position="325"/>
    </location>
</feature>
<dbReference type="Gene3D" id="3.30.50.10">
    <property type="entry name" value="Erythroid Transcription Factor GATA-1, subunit A"/>
    <property type="match status" value="1"/>
</dbReference>
<evidence type="ECO:0000256" key="10">
    <source>
        <dbReference type="PROSITE-ProRule" id="PRU00094"/>
    </source>
</evidence>
<dbReference type="PROSITE" id="PS50114">
    <property type="entry name" value="GATA_ZN_FINGER_2"/>
    <property type="match status" value="1"/>
</dbReference>
<dbReference type="GO" id="GO:0008270">
    <property type="term" value="F:zinc ion binding"/>
    <property type="evidence" value="ECO:0007669"/>
    <property type="project" value="UniProtKB-KW"/>
</dbReference>
<dbReference type="FunFam" id="3.30.50.10:FF:000055">
    <property type="entry name" value="GATA transcription factor 21"/>
    <property type="match status" value="1"/>
</dbReference>
<feature type="region of interest" description="Disordered" evidence="11">
    <location>
        <begin position="122"/>
        <end position="141"/>
    </location>
</feature>
<comment type="similarity">
    <text evidence="9">Belongs to the type IV zinc-finger family. Class B subfamily.</text>
</comment>
<evidence type="ECO:0000256" key="5">
    <source>
        <dbReference type="ARBA" id="ARBA00023015"/>
    </source>
</evidence>
<dbReference type="CDD" id="cd00202">
    <property type="entry name" value="ZnF_GATA"/>
    <property type="match status" value="1"/>
</dbReference>